<evidence type="ECO:0000313" key="2">
    <source>
        <dbReference type="Proteomes" id="UP000183085"/>
    </source>
</evidence>
<organism evidence="1 2">
    <name type="scientific">Candidatus Desantisbacteria bacterium CG2_30_40_21</name>
    <dbReference type="NCBI Taxonomy" id="1817895"/>
    <lineage>
        <taxon>Bacteria</taxon>
        <taxon>Candidatus Desantisiibacteriota</taxon>
    </lineage>
</organism>
<proteinExistence type="predicted"/>
<protein>
    <recommendedName>
        <fullName evidence="3">DUF104 domain-containing protein</fullName>
    </recommendedName>
</protein>
<reference evidence="1 2" key="1">
    <citation type="journal article" date="2016" name="Environ. Microbiol.">
        <title>Genomic resolution of a cold subsurface aquifer community provides metabolic insights for novel microbes adapted to high CO concentrations.</title>
        <authorList>
            <person name="Probst A.J."/>
            <person name="Castelle C.J."/>
            <person name="Singh A."/>
            <person name="Brown C.T."/>
            <person name="Anantharaman K."/>
            <person name="Sharon I."/>
            <person name="Hug L.A."/>
            <person name="Burstein D."/>
            <person name="Emerson J.B."/>
            <person name="Thomas B.C."/>
            <person name="Banfield J.F."/>
        </authorList>
    </citation>
    <scope>NUCLEOTIDE SEQUENCE [LARGE SCALE GENOMIC DNA]</scope>
    <source>
        <strain evidence="1">CG2_30_40_21</strain>
    </source>
</reference>
<dbReference type="Proteomes" id="UP000183085">
    <property type="component" value="Unassembled WGS sequence"/>
</dbReference>
<sequence>MIVKGIYRGKSIELLEPVDAKQGMEVEVIFSNAAEISFIKSMHQEINRMNKGFALGGGHYYQRRDELHER</sequence>
<accession>A0A1J5DYF3</accession>
<dbReference type="STRING" id="1817895.AUJ95_03810"/>
<evidence type="ECO:0000313" key="1">
    <source>
        <dbReference type="EMBL" id="OIP41156.1"/>
    </source>
</evidence>
<gene>
    <name evidence="1" type="ORF">AUJ95_03810</name>
</gene>
<comment type="caution">
    <text evidence="1">The sequence shown here is derived from an EMBL/GenBank/DDBJ whole genome shotgun (WGS) entry which is preliminary data.</text>
</comment>
<name>A0A1J5DYF3_9BACT</name>
<evidence type="ECO:0008006" key="3">
    <source>
        <dbReference type="Google" id="ProtNLM"/>
    </source>
</evidence>
<dbReference type="AlphaFoldDB" id="A0A1J5DYF3"/>
<dbReference type="EMBL" id="MNYI01000093">
    <property type="protein sequence ID" value="OIP41156.1"/>
    <property type="molecule type" value="Genomic_DNA"/>
</dbReference>